<evidence type="ECO:0000313" key="18">
    <source>
        <dbReference type="Proteomes" id="UP001152562"/>
    </source>
</evidence>
<evidence type="ECO:0000256" key="14">
    <source>
        <dbReference type="ARBA" id="ARBA00044536"/>
    </source>
</evidence>
<dbReference type="Gene3D" id="1.25.40.10">
    <property type="entry name" value="Tetratricopeptide repeat domain"/>
    <property type="match status" value="1"/>
</dbReference>
<evidence type="ECO:0000256" key="1">
    <source>
        <dbReference type="ARBA" id="ARBA00000928"/>
    </source>
</evidence>
<dbReference type="EMBL" id="CALOZG010000042">
    <property type="protein sequence ID" value="CAH4034600.1"/>
    <property type="molecule type" value="Genomic_DNA"/>
</dbReference>
<sequence length="511" mass="59820">MIFNRHYMGLRHYAAFVRLNSTEQIEYLRSVLNNGEKDWTIIKENLLKKRGNYNGKNIDAMMLKVMVRSSKFDAAFKFADYLKANNTELSLGATNGLLILYHNYAKENSLSNKETGFILDSYKRLYDKYRILDSSTAENLLHALCSICEWKKCLRVLGDIKESGKPTHSAYSTLIGTLFKINKKIEALKIINMSVIDRRPLQDYPYEEWIKYIFRKYKDTKTIVKYLDEICAHIKHSGIPITKYTADKIKDAYSELKWDAKYTTILRKNGECTTCRERLECMKLTPDEFTLLQNNVREKLIVGSDLFLKSSPQELERFQNFLNQTAPYDIVIDALNICYIANQNIKNRLQVLKYVVNHFSNENMKILLLGRKHMMKWNRGGLEYLMKRCLTFFTDDLSQDDPYFITAAIMSGTHTDIVSRDLLRGHRFVLKQDDLRMIFQRWQWEHQWKVFGNKRGPFIQSPLLFTPCAQKNSDIWHIPYDAEYASTEGKVNDGVPDCSTWLCMKPNSVKK</sequence>
<name>A0A9P0XH31_PIEBR</name>
<gene>
    <name evidence="17" type="ORF">PIBRA_LOCUS10766</name>
</gene>
<evidence type="ECO:0000256" key="11">
    <source>
        <dbReference type="ARBA" id="ARBA00022842"/>
    </source>
</evidence>
<evidence type="ECO:0000256" key="5">
    <source>
        <dbReference type="ARBA" id="ARBA00012179"/>
    </source>
</evidence>
<dbReference type="GO" id="GO:0097745">
    <property type="term" value="P:mitochondrial tRNA 5'-end processing"/>
    <property type="evidence" value="ECO:0007669"/>
    <property type="project" value="TreeGrafter"/>
</dbReference>
<dbReference type="GO" id="GO:0004526">
    <property type="term" value="F:ribonuclease P activity"/>
    <property type="evidence" value="ECO:0007669"/>
    <property type="project" value="UniProtKB-EC"/>
</dbReference>
<dbReference type="GO" id="GO:0030678">
    <property type="term" value="C:mitochondrial ribonuclease P complex"/>
    <property type="evidence" value="ECO:0007669"/>
    <property type="project" value="TreeGrafter"/>
</dbReference>
<dbReference type="EC" id="3.1.26.5" evidence="5"/>
<evidence type="ECO:0000256" key="9">
    <source>
        <dbReference type="ARBA" id="ARBA00022801"/>
    </source>
</evidence>
<evidence type="ECO:0000256" key="3">
    <source>
        <dbReference type="ARBA" id="ARBA00004173"/>
    </source>
</evidence>
<dbReference type="InterPro" id="IPR033495">
    <property type="entry name" value="MRPP3_PIN_dom"/>
</dbReference>
<keyword evidence="12" id="KW-0809">Transit peptide</keyword>
<keyword evidence="6" id="KW-0819">tRNA processing</keyword>
<evidence type="ECO:0000256" key="6">
    <source>
        <dbReference type="ARBA" id="ARBA00022694"/>
    </source>
</evidence>
<evidence type="ECO:0000256" key="15">
    <source>
        <dbReference type="ARBA" id="ARBA00044559"/>
    </source>
</evidence>
<accession>A0A9P0XH31</accession>
<evidence type="ECO:0000256" key="10">
    <source>
        <dbReference type="ARBA" id="ARBA00022833"/>
    </source>
</evidence>
<evidence type="ECO:0000259" key="16">
    <source>
        <dbReference type="Pfam" id="PF16953"/>
    </source>
</evidence>
<keyword evidence="18" id="KW-1185">Reference proteome</keyword>
<comment type="similarity">
    <text evidence="4">Belongs to the PPR family. P subfamily.</text>
</comment>
<evidence type="ECO:0000256" key="13">
    <source>
        <dbReference type="ARBA" id="ARBA00023128"/>
    </source>
</evidence>
<dbReference type="InterPro" id="IPR011990">
    <property type="entry name" value="TPR-like_helical_dom_sf"/>
</dbReference>
<evidence type="ECO:0000256" key="4">
    <source>
        <dbReference type="ARBA" id="ARBA00007626"/>
    </source>
</evidence>
<dbReference type="PANTHER" id="PTHR13547:SF1">
    <property type="entry name" value="MITOCHONDRIAL RIBONUCLEASE P CATALYTIC SUBUNIT"/>
    <property type="match status" value="1"/>
</dbReference>
<feature type="domain" description="PRORP" evidence="16">
    <location>
        <begin position="267"/>
        <end position="503"/>
    </location>
</feature>
<evidence type="ECO:0000256" key="7">
    <source>
        <dbReference type="ARBA" id="ARBA00022722"/>
    </source>
</evidence>
<keyword evidence="10" id="KW-0862">Zinc</keyword>
<evidence type="ECO:0000256" key="8">
    <source>
        <dbReference type="ARBA" id="ARBA00022723"/>
    </source>
</evidence>
<dbReference type="PANTHER" id="PTHR13547">
    <property type="match status" value="1"/>
</dbReference>
<dbReference type="AlphaFoldDB" id="A0A9P0XH31"/>
<keyword evidence="9" id="KW-0378">Hydrolase</keyword>
<comment type="subcellular location">
    <subcellularLocation>
        <location evidence="3">Mitochondrion</location>
    </subcellularLocation>
</comment>
<organism evidence="17 18">
    <name type="scientific">Pieris brassicae</name>
    <name type="common">White butterfly</name>
    <name type="synonym">Large white butterfly</name>
    <dbReference type="NCBI Taxonomy" id="7116"/>
    <lineage>
        <taxon>Eukaryota</taxon>
        <taxon>Metazoa</taxon>
        <taxon>Ecdysozoa</taxon>
        <taxon>Arthropoda</taxon>
        <taxon>Hexapoda</taxon>
        <taxon>Insecta</taxon>
        <taxon>Pterygota</taxon>
        <taxon>Neoptera</taxon>
        <taxon>Endopterygota</taxon>
        <taxon>Lepidoptera</taxon>
        <taxon>Glossata</taxon>
        <taxon>Ditrysia</taxon>
        <taxon>Papilionoidea</taxon>
        <taxon>Pieridae</taxon>
        <taxon>Pierinae</taxon>
        <taxon>Pieris</taxon>
    </lineage>
</organism>
<dbReference type="Proteomes" id="UP001152562">
    <property type="component" value="Unassembled WGS sequence"/>
</dbReference>
<dbReference type="GO" id="GO:0046872">
    <property type="term" value="F:metal ion binding"/>
    <property type="evidence" value="ECO:0007669"/>
    <property type="project" value="UniProtKB-KW"/>
</dbReference>
<dbReference type="InterPro" id="IPR031595">
    <property type="entry name" value="PRORP_C"/>
</dbReference>
<evidence type="ECO:0000256" key="12">
    <source>
        <dbReference type="ARBA" id="ARBA00022946"/>
    </source>
</evidence>
<dbReference type="GO" id="GO:0001682">
    <property type="term" value="P:tRNA 5'-leader removal"/>
    <property type="evidence" value="ECO:0007669"/>
    <property type="project" value="TreeGrafter"/>
</dbReference>
<comment type="catalytic activity">
    <reaction evidence="1">
        <text>Endonucleolytic cleavage of RNA, removing 5'-extranucleotides from tRNA precursor.</text>
        <dbReference type="EC" id="3.1.26.5"/>
    </reaction>
</comment>
<evidence type="ECO:0000313" key="17">
    <source>
        <dbReference type="EMBL" id="CAH4034600.1"/>
    </source>
</evidence>
<comment type="cofactor">
    <cofactor evidence="2">
        <name>Mg(2+)</name>
        <dbReference type="ChEBI" id="CHEBI:18420"/>
    </cofactor>
</comment>
<comment type="caution">
    <text evidence="17">The sequence shown here is derived from an EMBL/GenBank/DDBJ whole genome shotgun (WGS) entry which is preliminary data.</text>
</comment>
<dbReference type="Gene3D" id="3.40.50.11980">
    <property type="match status" value="1"/>
</dbReference>
<dbReference type="Pfam" id="PF16953">
    <property type="entry name" value="PRORP"/>
    <property type="match status" value="1"/>
</dbReference>
<evidence type="ECO:0000256" key="2">
    <source>
        <dbReference type="ARBA" id="ARBA00001946"/>
    </source>
</evidence>
<protein>
    <recommendedName>
        <fullName evidence="14">Mitochondrial ribonuclease P catalytic subunit</fullName>
        <ecNumber evidence="5">3.1.26.5</ecNumber>
    </recommendedName>
    <alternativeName>
        <fullName evidence="15">Mitochondrial ribonuclease P protein 3</fullName>
    </alternativeName>
</protein>
<keyword evidence="7" id="KW-0540">Nuclease</keyword>
<dbReference type="CDD" id="cd18718">
    <property type="entry name" value="PIN_PRORP"/>
    <property type="match status" value="1"/>
</dbReference>
<reference evidence="17" key="1">
    <citation type="submission" date="2022-05" db="EMBL/GenBank/DDBJ databases">
        <authorList>
            <person name="Okamura Y."/>
        </authorList>
    </citation>
    <scope>NUCLEOTIDE SEQUENCE</scope>
</reference>
<keyword evidence="8" id="KW-0479">Metal-binding</keyword>
<proteinExistence type="inferred from homology"/>
<keyword evidence="11" id="KW-0460">Magnesium</keyword>
<keyword evidence="13" id="KW-0496">Mitochondrion</keyword>